<feature type="domain" description="Zinc finger DksA/TraR C4-type" evidence="4">
    <location>
        <begin position="161"/>
        <end position="189"/>
    </location>
</feature>
<dbReference type="PIRSF" id="PIRSF006578">
    <property type="entry name" value="FwdE"/>
    <property type="match status" value="1"/>
</dbReference>
<dbReference type="InterPro" id="IPR026328">
    <property type="entry name" value="FmdE"/>
</dbReference>
<dbReference type="InterPro" id="IPR003814">
    <property type="entry name" value="FmdEsu_dom"/>
</dbReference>
<keyword evidence="2" id="KW-0863">Zinc-finger</keyword>
<keyword evidence="3" id="KW-0862">Zinc</keyword>
<evidence type="ECO:0000259" key="5">
    <source>
        <dbReference type="Pfam" id="PF02663"/>
    </source>
</evidence>
<sequence>MDDDFKEAAEFHGHTCPGLAIGYRIAKYVKEHYPRSQDEELVCIAENKSCSIDAIQFMLGCTAGKGNLLFKDYGKQAFTFYSRDKNKALRIYFRGGILKGMDELRQKMVQGELGPEDRERMAAFRSQATEKVLSARDEDILTVEEVDIPAPEKARIHPSLKCEECGEEFMEILGRTAGGKVLCKSCFERLVC</sequence>
<feature type="domain" description="Formylmethanofuran dehydrogenase subunit E" evidence="5">
    <location>
        <begin position="11"/>
        <end position="141"/>
    </location>
</feature>
<proteinExistence type="predicted"/>
<dbReference type="EMBL" id="LNQE01001443">
    <property type="protein sequence ID" value="KUG17422.1"/>
    <property type="molecule type" value="Genomic_DNA"/>
</dbReference>
<protein>
    <submittedName>
        <fullName evidence="6">Uncharacterized protein</fullName>
    </submittedName>
</protein>
<evidence type="ECO:0000256" key="1">
    <source>
        <dbReference type="ARBA" id="ARBA00022723"/>
    </source>
</evidence>
<dbReference type="Pfam" id="PF02663">
    <property type="entry name" value="FmdE"/>
    <property type="match status" value="1"/>
</dbReference>
<dbReference type="InterPro" id="IPR053194">
    <property type="entry name" value="tRNA_methyltr_O"/>
</dbReference>
<dbReference type="PANTHER" id="PTHR39418:SF1">
    <property type="entry name" value="DEHYDROGENASE"/>
    <property type="match status" value="1"/>
</dbReference>
<dbReference type="AlphaFoldDB" id="A0A0W8F9G3"/>
<name>A0A0W8F9G3_9ZZZZ</name>
<dbReference type="InterPro" id="IPR000962">
    <property type="entry name" value="Znf_DskA_TraR"/>
</dbReference>
<dbReference type="Gene3D" id="3.30.1330.130">
    <property type="match status" value="1"/>
</dbReference>
<dbReference type="PANTHER" id="PTHR39418">
    <property type="entry name" value="DEHYDROGENASE-RELATED"/>
    <property type="match status" value="1"/>
</dbReference>
<keyword evidence="1" id="KW-0479">Metal-binding</keyword>
<organism evidence="6">
    <name type="scientific">hydrocarbon metagenome</name>
    <dbReference type="NCBI Taxonomy" id="938273"/>
    <lineage>
        <taxon>unclassified sequences</taxon>
        <taxon>metagenomes</taxon>
        <taxon>ecological metagenomes</taxon>
    </lineage>
</organism>
<evidence type="ECO:0000259" key="4">
    <source>
        <dbReference type="Pfam" id="PF01258"/>
    </source>
</evidence>
<dbReference type="SUPFAM" id="SSF143555">
    <property type="entry name" value="FwdE-like"/>
    <property type="match status" value="1"/>
</dbReference>
<gene>
    <name evidence="6" type="ORF">ASZ90_012901</name>
</gene>
<dbReference type="GO" id="GO:0008270">
    <property type="term" value="F:zinc ion binding"/>
    <property type="evidence" value="ECO:0007669"/>
    <property type="project" value="UniProtKB-KW"/>
</dbReference>
<evidence type="ECO:0000313" key="6">
    <source>
        <dbReference type="EMBL" id="KUG17422.1"/>
    </source>
</evidence>
<accession>A0A0W8F9G3</accession>
<evidence type="ECO:0000256" key="2">
    <source>
        <dbReference type="ARBA" id="ARBA00022771"/>
    </source>
</evidence>
<comment type="caution">
    <text evidence="6">The sequence shown here is derived from an EMBL/GenBank/DDBJ whole genome shotgun (WGS) entry which is preliminary data.</text>
</comment>
<evidence type="ECO:0000256" key="3">
    <source>
        <dbReference type="ARBA" id="ARBA00022833"/>
    </source>
</evidence>
<reference evidence="6" key="1">
    <citation type="journal article" date="2015" name="Proc. Natl. Acad. Sci. U.S.A.">
        <title>Networks of energetic and metabolic interactions define dynamics in microbial communities.</title>
        <authorList>
            <person name="Embree M."/>
            <person name="Liu J.K."/>
            <person name="Al-Bassam M.M."/>
            <person name="Zengler K."/>
        </authorList>
    </citation>
    <scope>NUCLEOTIDE SEQUENCE</scope>
</reference>
<dbReference type="Pfam" id="PF01258">
    <property type="entry name" value="zf-dskA_traR"/>
    <property type="match status" value="1"/>
</dbReference>